<protein>
    <recommendedName>
        <fullName evidence="10">Paired domain-containing protein</fullName>
    </recommendedName>
</protein>
<dbReference type="PANTHER" id="PTHR45636:SF20">
    <property type="entry name" value="PAIRED BOX PROTEIN PAX-5"/>
    <property type="match status" value="1"/>
</dbReference>
<dbReference type="InterPro" id="IPR043565">
    <property type="entry name" value="PAX_fam"/>
</dbReference>
<sequence>MSIVELAHQGVRPCDISRQLRVSHGCVSKILGRYYETGSIKPGVIGGSKPKVATPKVVEKIAEYKRQNPTMFAWEIRDRLLAERVCDNDTVPSVSSINRIIRTKVQQPPNQQVPASSHSIASTGSVTQVSSVTTDSAGSSYSISGILGIASPGTESNKRKRDEGIQESPVPNGHSLPSRDFLRKQMRGDLFTQQQLEVLDRVFERQHYSDIFTTTEPIKPEQATEYSAMASLAGGLDDMKANITSPTSADLGASVPGPQSYPIVTGRELASTTLPGYPPHVPPAGQGSYSTPALTGMVPGSEFSGSPYSHPQYSTYNDSWRFPNPGLLARDHWYSLTDASMVPMSNGRQKPYNSCRIMAFMKAASAMLCIMDRPGKPGFGVKEIGMILKINDNSALHLHKDSFWRGSWAVYYVPACCTHGLLSSLFEGQGDALKMLEMVRSGSAEDFKQRLVMRQLLADFYLCHSLFCAIILFLISCSDHAFWGQIPTHLLHMRSYGDSVLHTAKLILRLEGVSSAVFMQQHAVNMCLNEARERQNHIHADTGTGLSGPSRAPATHQYPAVLLWCFSLLHIRPQASSAPAVMKPVQMEDCAPSRLKQNQTLGPIAPGEEQTIKLWSSRMVNRSRSRRSQLSAAALQHLHALTSCISPGGTHTSLGVRDMTDFAVGDDSVPPRAQQDIWLNPAHCGLCLMQCPRSHADVVPVLWLGGFGCTTAVTDIRLRSPSLRLLEEDCLSRIAVVVPSADNTRQHLCKHKWNDDLLKGSDHTPEDCFTLCKPSPLEWVCLILDVWITKDATEDNTDTHTAPVLCTRRLQKQSTTCSDRKLIMIKPSYLTDCAEQCIEHIGQEQMLPVLCFLDASVCAPLEMKSWRLVILEQTAKHSSGSCTIRGDGIRFSSLLEGKAFGSGGIAFSWWGQLLCVTEAAEVTASAASHIQGCDKCLALQDREFSPIFSRPFLGQQVLSLKYFECFGVQPPPFKRRGKNERVNEVDVLREGMEEECMNAIFILFTQPLLKLWLESSLTPIWSHLPQAPPTTTAPQPVEQLPQPPLLPMTATDTGAQGIGTDSTHVWDSRDILLPPCQPLQKGRRKYLLVELISVFLNRLGPESNRETGGSGTPEALYGQKCVVASCSLQPAGYCFNRLRVPWLYLGIRKSFIFSFFFLFFLFFFGVWQRKNQSAQFYASTPLQRHRQPPPHKDDGHDSIPSLLKAVEKLPGPVEKKIWLRMVVGVKFEMHSCGGTFKQKCSQHFQVSRADVFQSSAAMETSRSHQLSDISVKACVCPVPLLKRENQGFDHWCCSMDCVTYITSDNVEKTKHDISADVIILMPEALVVGLGT</sequence>
<name>A0A835TRP8_9PASS</name>
<organism evidence="11">
    <name type="scientific">Lamprotornis superbus</name>
    <dbReference type="NCBI Taxonomy" id="245042"/>
    <lineage>
        <taxon>Eukaryota</taxon>
        <taxon>Metazoa</taxon>
        <taxon>Chordata</taxon>
        <taxon>Craniata</taxon>
        <taxon>Vertebrata</taxon>
        <taxon>Euteleostomi</taxon>
        <taxon>Archelosauria</taxon>
        <taxon>Archosauria</taxon>
        <taxon>Dinosauria</taxon>
        <taxon>Saurischia</taxon>
        <taxon>Theropoda</taxon>
        <taxon>Coelurosauria</taxon>
        <taxon>Aves</taxon>
        <taxon>Neognathae</taxon>
        <taxon>Neoaves</taxon>
        <taxon>Telluraves</taxon>
        <taxon>Australaves</taxon>
        <taxon>Passeriformes</taxon>
        <taxon>Sturnidae</taxon>
        <taxon>Lamprotornis</taxon>
    </lineage>
</organism>
<evidence type="ECO:0000313" key="11">
    <source>
        <dbReference type="EMBL" id="KAG0115188.1"/>
    </source>
</evidence>
<keyword evidence="13" id="KW-1185">Reference proteome</keyword>
<feature type="transmembrane region" description="Helical" evidence="9">
    <location>
        <begin position="1142"/>
        <end position="1167"/>
    </location>
</feature>
<keyword evidence="7" id="KW-0539">Nucleus</keyword>
<dbReference type="InterPro" id="IPR001523">
    <property type="entry name" value="Paired_dom"/>
</dbReference>
<dbReference type="GO" id="GO:0000978">
    <property type="term" value="F:RNA polymerase II cis-regulatory region sequence-specific DNA binding"/>
    <property type="evidence" value="ECO:0007669"/>
    <property type="project" value="TreeGrafter"/>
</dbReference>
<dbReference type="PROSITE" id="PS00034">
    <property type="entry name" value="PAIRED_1"/>
    <property type="match status" value="1"/>
</dbReference>
<dbReference type="Pfam" id="PF00292">
    <property type="entry name" value="PAX"/>
    <property type="match status" value="1"/>
</dbReference>
<proteinExistence type="predicted"/>
<dbReference type="PRINTS" id="PR00027">
    <property type="entry name" value="PAIREDBOX"/>
</dbReference>
<dbReference type="Proteomes" id="UP000618051">
    <property type="component" value="Unassembled WGS sequence"/>
</dbReference>
<evidence type="ECO:0000256" key="6">
    <source>
        <dbReference type="ARBA" id="ARBA00023163"/>
    </source>
</evidence>
<dbReference type="FunFam" id="1.10.10.10:FF:000003">
    <property type="entry name" value="Paired box protein Pax-6"/>
    <property type="match status" value="1"/>
</dbReference>
<reference evidence="12 13" key="2">
    <citation type="journal article" date="2021" name="J. Hered.">
        <title>Feather Gene Expression Elucidates the Developmental Basis of Plumage Iridescence in African Starlings.</title>
        <authorList>
            <person name="Rubenstein D.R."/>
            <person name="Corvelo A."/>
            <person name="MacManes M.D."/>
            <person name="Maia R."/>
            <person name="Narzisi G."/>
            <person name="Rousaki A."/>
            <person name="Vandenabeele P."/>
            <person name="Shawkey M.D."/>
            <person name="Solomon J."/>
        </authorList>
    </citation>
    <scope>NUCLEOTIDE SEQUENCE [LARGE SCALE GENOMIC DNA]</scope>
    <source>
        <strain evidence="12">SS15</strain>
    </source>
</reference>
<evidence type="ECO:0000256" key="2">
    <source>
        <dbReference type="ARBA" id="ARBA00022473"/>
    </source>
</evidence>
<evidence type="ECO:0000313" key="13">
    <source>
        <dbReference type="Proteomes" id="UP000618051"/>
    </source>
</evidence>
<dbReference type="InterPro" id="IPR036388">
    <property type="entry name" value="WH-like_DNA-bd_sf"/>
</dbReference>
<dbReference type="SUPFAM" id="SSF46689">
    <property type="entry name" value="Homeodomain-like"/>
    <property type="match status" value="1"/>
</dbReference>
<comment type="caution">
    <text evidence="11">The sequence shown here is derived from an EMBL/GenBank/DDBJ whole genome shotgun (WGS) entry which is preliminary data.</text>
</comment>
<dbReference type="GO" id="GO:0000981">
    <property type="term" value="F:DNA-binding transcription factor activity, RNA polymerase II-specific"/>
    <property type="evidence" value="ECO:0007669"/>
    <property type="project" value="TreeGrafter"/>
</dbReference>
<feature type="domain" description="Paired" evidence="10">
    <location>
        <begin position="1"/>
        <end position="104"/>
    </location>
</feature>
<keyword evidence="4" id="KW-0805">Transcription regulation</keyword>
<accession>A0A835TRP8</accession>
<evidence type="ECO:0000256" key="4">
    <source>
        <dbReference type="ARBA" id="ARBA00023015"/>
    </source>
</evidence>
<keyword evidence="3" id="KW-0563">Paired box</keyword>
<evidence type="ECO:0000256" key="7">
    <source>
        <dbReference type="ARBA" id="ARBA00023242"/>
    </source>
</evidence>
<dbReference type="InterPro" id="IPR043182">
    <property type="entry name" value="PAIRED_DNA-bd_dom"/>
</dbReference>
<dbReference type="SMART" id="SM00351">
    <property type="entry name" value="PAX"/>
    <property type="match status" value="1"/>
</dbReference>
<dbReference type="InterPro" id="IPR009057">
    <property type="entry name" value="Homeodomain-like_sf"/>
</dbReference>
<feature type="region of interest" description="Disordered" evidence="8">
    <location>
        <begin position="143"/>
        <end position="179"/>
    </location>
</feature>
<dbReference type="InterPro" id="IPR022130">
    <property type="entry name" value="Pax2_C"/>
</dbReference>
<evidence type="ECO:0000256" key="1">
    <source>
        <dbReference type="ARBA" id="ARBA00004123"/>
    </source>
</evidence>
<keyword evidence="5" id="KW-0238">DNA-binding</keyword>
<keyword evidence="2" id="KW-0217">Developmental protein</keyword>
<evidence type="ECO:0000256" key="9">
    <source>
        <dbReference type="SAM" id="Phobius"/>
    </source>
</evidence>
<comment type="subcellular location">
    <subcellularLocation>
        <location evidence="1">Nucleus</location>
    </subcellularLocation>
</comment>
<keyword evidence="9" id="KW-1133">Transmembrane helix</keyword>
<keyword evidence="9" id="KW-0472">Membrane</keyword>
<dbReference type="GO" id="GO:0005634">
    <property type="term" value="C:nucleus"/>
    <property type="evidence" value="ECO:0007669"/>
    <property type="project" value="UniProtKB-SubCell"/>
</dbReference>
<dbReference type="EMBL" id="JADDUC010000238">
    <property type="protein sequence ID" value="KAG0115188.1"/>
    <property type="molecule type" value="Genomic_DNA"/>
</dbReference>
<reference evidence="12" key="3">
    <citation type="submission" date="2022-01" db="EMBL/GenBank/DDBJ databases">
        <authorList>
            <person name="Rubenstein D.R."/>
        </authorList>
    </citation>
    <scope>NUCLEOTIDE SEQUENCE</scope>
    <source>
        <strain evidence="12">SS15</strain>
        <tissue evidence="12">Liver</tissue>
    </source>
</reference>
<dbReference type="Pfam" id="PF12403">
    <property type="entry name" value="Pax2_C"/>
    <property type="match status" value="1"/>
</dbReference>
<evidence type="ECO:0000259" key="10">
    <source>
        <dbReference type="PROSITE" id="PS51057"/>
    </source>
</evidence>
<evidence type="ECO:0000313" key="12">
    <source>
        <dbReference type="EMBL" id="KAI1239608.1"/>
    </source>
</evidence>
<dbReference type="PANTHER" id="PTHR45636">
    <property type="entry name" value="PAIRED BOX PROTEIN PAX-6-RELATED-RELATED"/>
    <property type="match status" value="1"/>
</dbReference>
<feature type="region of interest" description="Disordered" evidence="8">
    <location>
        <begin position="103"/>
        <end position="122"/>
    </location>
</feature>
<evidence type="ECO:0000256" key="3">
    <source>
        <dbReference type="ARBA" id="ARBA00022724"/>
    </source>
</evidence>
<dbReference type="Gene3D" id="1.10.10.10">
    <property type="entry name" value="Winged helix-like DNA-binding domain superfamily/Winged helix DNA-binding domain"/>
    <property type="match status" value="2"/>
</dbReference>
<feature type="compositionally biased region" description="Polar residues" evidence="8">
    <location>
        <begin position="103"/>
        <end position="121"/>
    </location>
</feature>
<dbReference type="PROSITE" id="PS51057">
    <property type="entry name" value="PAIRED_2"/>
    <property type="match status" value="1"/>
</dbReference>
<keyword evidence="9" id="KW-0812">Transmembrane</keyword>
<reference evidence="11" key="1">
    <citation type="submission" date="2020-10" db="EMBL/GenBank/DDBJ databases">
        <title>Feather gene expression reveals the developmental basis of iridescence in African starlings.</title>
        <authorList>
            <person name="Rubenstein D.R."/>
        </authorList>
    </citation>
    <scope>NUCLEOTIDE SEQUENCE</scope>
    <source>
        <strain evidence="11">SS15</strain>
        <tissue evidence="11">Liver</tissue>
    </source>
</reference>
<evidence type="ECO:0000256" key="8">
    <source>
        <dbReference type="SAM" id="MobiDB-lite"/>
    </source>
</evidence>
<keyword evidence="6" id="KW-0804">Transcription</keyword>
<gene>
    <name evidence="12" type="ORF">IHE44_0011026</name>
    <name evidence="11" type="ORF">IHE44_006601</name>
</gene>
<evidence type="ECO:0000256" key="5">
    <source>
        <dbReference type="ARBA" id="ARBA00023125"/>
    </source>
</evidence>
<dbReference type="EMBL" id="JADDUC020000004">
    <property type="protein sequence ID" value="KAI1239608.1"/>
    <property type="molecule type" value="Genomic_DNA"/>
</dbReference>